<reference evidence="1 2" key="1">
    <citation type="submission" date="2019-10" db="EMBL/GenBank/DDBJ databases">
        <authorList>
            <person name="Garlena R.A."/>
            <person name="Russell D.A."/>
            <person name="Pope W.H."/>
            <person name="Jacobs-Sera D."/>
            <person name="Hatfull G.F."/>
        </authorList>
    </citation>
    <scope>NUCLEOTIDE SEQUENCE [LARGE SCALE GENOMIC DNA]</scope>
</reference>
<protein>
    <submittedName>
        <fullName evidence="1">Uncharacterized protein</fullName>
    </submittedName>
</protein>
<keyword evidence="2" id="KW-1185">Reference proteome</keyword>
<dbReference type="KEGG" id="vg:64766859"/>
<gene>
    <name evidence="1" type="primary">152</name>
    <name evidence="1" type="ORF">SEA_STORMAGEDDON_152</name>
</gene>
<sequence>MYRSHPDQGENMDELMSGMTEMCGVAHPDNRSDANLITYCYLNDGHEGPHRDPEGRAWVGNFRVTPVNTSPDKDFHDLVARVAAIEEKLDITPESGPKNPAYILGYNILLRSLVDQIENLHQRSDTTGKCVGCHKPWPCPSADAIAEHRALVEDFRARGSLR</sequence>
<dbReference type="GeneID" id="64766859"/>
<dbReference type="RefSeq" id="YP_010059627.1">
    <property type="nucleotide sequence ID" value="NC_054726.1"/>
</dbReference>
<name>A0A649VSV7_9CAUD</name>
<evidence type="ECO:0000313" key="2">
    <source>
        <dbReference type="Proteomes" id="UP000423065"/>
    </source>
</evidence>
<accession>A0A649VSV7</accession>
<dbReference type="EMBL" id="MN586040">
    <property type="protein sequence ID" value="QGJ95012.1"/>
    <property type="molecule type" value="Genomic_DNA"/>
</dbReference>
<dbReference type="Proteomes" id="UP000423065">
    <property type="component" value="Segment"/>
</dbReference>
<evidence type="ECO:0000313" key="1">
    <source>
        <dbReference type="EMBL" id="QGJ95012.1"/>
    </source>
</evidence>
<organism evidence="1 2">
    <name type="scientific">Gordonia phage Stormageddon</name>
    <dbReference type="NCBI Taxonomy" id="2656541"/>
    <lineage>
        <taxon>Viruses</taxon>
        <taxon>Duplodnaviria</taxon>
        <taxon>Heunggongvirae</taxon>
        <taxon>Uroviricota</taxon>
        <taxon>Caudoviricetes</taxon>
        <taxon>Stormageddonvirus</taxon>
        <taxon>Stormageddonvirus Stormageddon</taxon>
    </lineage>
</organism>
<proteinExistence type="predicted"/>